<dbReference type="EMBL" id="CAJPWZ010000359">
    <property type="protein sequence ID" value="CAG2191316.1"/>
    <property type="molecule type" value="Genomic_DNA"/>
</dbReference>
<keyword evidence="3" id="KW-1185">Reference proteome</keyword>
<feature type="compositionally biased region" description="Basic and acidic residues" evidence="1">
    <location>
        <begin position="98"/>
        <end position="122"/>
    </location>
</feature>
<accession>A0A8S3QBJ3</accession>
<feature type="compositionally biased region" description="Basic and acidic residues" evidence="1">
    <location>
        <begin position="61"/>
        <end position="83"/>
    </location>
</feature>
<proteinExistence type="predicted"/>
<gene>
    <name evidence="2" type="ORF">MEDL_6600</name>
</gene>
<dbReference type="Proteomes" id="UP000683360">
    <property type="component" value="Unassembled WGS sequence"/>
</dbReference>
<evidence type="ECO:0000313" key="3">
    <source>
        <dbReference type="Proteomes" id="UP000683360"/>
    </source>
</evidence>
<dbReference type="OrthoDB" id="10367025at2759"/>
<dbReference type="AlphaFoldDB" id="A0A8S3QBJ3"/>
<feature type="region of interest" description="Disordered" evidence="1">
    <location>
        <begin position="27"/>
        <end position="160"/>
    </location>
</feature>
<evidence type="ECO:0000313" key="2">
    <source>
        <dbReference type="EMBL" id="CAG2191316.1"/>
    </source>
</evidence>
<sequence length="218" mass="26237">MTKRLRYSTHTFYNSYRYSWTYYKRQHKRIKRSEPIKRLDKDDKTRPINLTTPKDVPGPIKNDKTKENKVRNKSGLDKDDKTRPINSTTPKDVPGPIKNDKTKETKVRNKSGLDKDDKELKQSHHRRDVVLQRSHTLAPGKQNYDGGHINQRVQRRSQYNRRPENSTAYYYDRPVMPYGEAWWPHVGHYPYQFGYDRQRWPDEYYHQRGNTFSWSSDC</sequence>
<name>A0A8S3QBJ3_MYTED</name>
<protein>
    <submittedName>
        <fullName evidence="2">Uncharacterized protein</fullName>
    </submittedName>
</protein>
<reference evidence="2" key="1">
    <citation type="submission" date="2021-03" db="EMBL/GenBank/DDBJ databases">
        <authorList>
            <person name="Bekaert M."/>
        </authorList>
    </citation>
    <scope>NUCLEOTIDE SEQUENCE</scope>
</reference>
<evidence type="ECO:0000256" key="1">
    <source>
        <dbReference type="SAM" id="MobiDB-lite"/>
    </source>
</evidence>
<feature type="compositionally biased region" description="Basic and acidic residues" evidence="1">
    <location>
        <begin position="32"/>
        <end position="46"/>
    </location>
</feature>
<comment type="caution">
    <text evidence="2">The sequence shown here is derived from an EMBL/GenBank/DDBJ whole genome shotgun (WGS) entry which is preliminary data.</text>
</comment>
<organism evidence="2 3">
    <name type="scientific">Mytilus edulis</name>
    <name type="common">Blue mussel</name>
    <dbReference type="NCBI Taxonomy" id="6550"/>
    <lineage>
        <taxon>Eukaryota</taxon>
        <taxon>Metazoa</taxon>
        <taxon>Spiralia</taxon>
        <taxon>Lophotrochozoa</taxon>
        <taxon>Mollusca</taxon>
        <taxon>Bivalvia</taxon>
        <taxon>Autobranchia</taxon>
        <taxon>Pteriomorphia</taxon>
        <taxon>Mytilida</taxon>
        <taxon>Mytiloidea</taxon>
        <taxon>Mytilidae</taxon>
        <taxon>Mytilinae</taxon>
        <taxon>Mytilus</taxon>
    </lineage>
</organism>